<keyword evidence="5" id="KW-0508">mRNA splicing</keyword>
<evidence type="ECO:0000256" key="2">
    <source>
        <dbReference type="ARBA" id="ARBA00010788"/>
    </source>
</evidence>
<evidence type="ECO:0000256" key="4">
    <source>
        <dbReference type="ARBA" id="ARBA00022728"/>
    </source>
</evidence>
<evidence type="ECO:0000313" key="10">
    <source>
        <dbReference type="RefSeq" id="XP_030532660.1"/>
    </source>
</evidence>
<dbReference type="AlphaFoldDB" id="A0A8B8PCV7"/>
<dbReference type="GO" id="GO:0006397">
    <property type="term" value="P:mRNA processing"/>
    <property type="evidence" value="ECO:0007669"/>
    <property type="project" value="UniProtKB-KW"/>
</dbReference>
<dbReference type="GeneID" id="115742490"/>
<dbReference type="InterPro" id="IPR008409">
    <property type="entry name" value="SPF27"/>
</dbReference>
<feature type="region of interest" description="Disordered" evidence="8">
    <location>
        <begin position="1"/>
        <end position="23"/>
    </location>
</feature>
<dbReference type="PANTHER" id="PTHR13296:SF0">
    <property type="entry name" value="PRE-MRNA-SPLICING FACTOR SPF27"/>
    <property type="match status" value="1"/>
</dbReference>
<name>A0A8B8PCV7_9MYRT</name>
<dbReference type="KEGG" id="rarg:115742490"/>
<comment type="subcellular location">
    <subcellularLocation>
        <location evidence="1">Nucleus</location>
    </subcellularLocation>
</comment>
<evidence type="ECO:0000256" key="7">
    <source>
        <dbReference type="SAM" id="Coils"/>
    </source>
</evidence>
<keyword evidence="9" id="KW-1185">Reference proteome</keyword>
<feature type="coiled-coil region" evidence="7">
    <location>
        <begin position="181"/>
        <end position="247"/>
    </location>
</feature>
<dbReference type="RefSeq" id="XP_030532660.1">
    <property type="nucleotide sequence ID" value="XM_030676800.2"/>
</dbReference>
<evidence type="ECO:0000256" key="3">
    <source>
        <dbReference type="ARBA" id="ARBA00022664"/>
    </source>
</evidence>
<proteinExistence type="inferred from homology"/>
<protein>
    <submittedName>
        <fullName evidence="10">Pre-mRNA-splicing factor SPF27 homolog</fullName>
    </submittedName>
</protein>
<keyword evidence="4" id="KW-0747">Spliceosome</keyword>
<evidence type="ECO:0000256" key="8">
    <source>
        <dbReference type="SAM" id="MobiDB-lite"/>
    </source>
</evidence>
<dbReference type="GO" id="GO:0071013">
    <property type="term" value="C:catalytic step 2 spliceosome"/>
    <property type="evidence" value="ECO:0007669"/>
    <property type="project" value="TreeGrafter"/>
</dbReference>
<sequence length="266" mass="30692">MGRSSDDSISSSSAAAAADNGDILMLEAPPDALARPWTTPSNAETIDALPYIDEDYGHPAVKDEVDRLVEDEMRRSSKKPSDFLKELPPVPKFKFQNNPMLAREYERVMAGRPPVPFDSSRYSFDMVPPHRRDDQNLWKQTVQKNQRLLQYEVVRLENLDLMSKHGADVWTKHNRRLEGFLARLQKLVSEQNEQIETVNRERKYHQQNTAYELNALSTQWRELCQKNIEIQAACVSIENELEELNREAAERGWKLETTMENGPSLH</sequence>
<dbReference type="GO" id="GO:0008380">
    <property type="term" value="P:RNA splicing"/>
    <property type="evidence" value="ECO:0007669"/>
    <property type="project" value="UniProtKB-KW"/>
</dbReference>
<evidence type="ECO:0000256" key="6">
    <source>
        <dbReference type="ARBA" id="ARBA00023242"/>
    </source>
</evidence>
<organism evidence="9 10">
    <name type="scientific">Rhodamnia argentea</name>
    <dbReference type="NCBI Taxonomy" id="178133"/>
    <lineage>
        <taxon>Eukaryota</taxon>
        <taxon>Viridiplantae</taxon>
        <taxon>Streptophyta</taxon>
        <taxon>Embryophyta</taxon>
        <taxon>Tracheophyta</taxon>
        <taxon>Spermatophyta</taxon>
        <taxon>Magnoliopsida</taxon>
        <taxon>eudicotyledons</taxon>
        <taxon>Gunneridae</taxon>
        <taxon>Pentapetalae</taxon>
        <taxon>rosids</taxon>
        <taxon>malvids</taxon>
        <taxon>Myrtales</taxon>
        <taxon>Myrtaceae</taxon>
        <taxon>Myrtoideae</taxon>
        <taxon>Myrteae</taxon>
        <taxon>Australasian group</taxon>
        <taxon>Rhodamnia</taxon>
    </lineage>
</organism>
<dbReference type="Pfam" id="PF05700">
    <property type="entry name" value="BCAS2"/>
    <property type="match status" value="1"/>
</dbReference>
<keyword evidence="6" id="KW-0539">Nucleus</keyword>
<comment type="similarity">
    <text evidence="2">Belongs to the SPF27 family.</text>
</comment>
<feature type="compositionally biased region" description="Low complexity" evidence="8">
    <location>
        <begin position="7"/>
        <end position="19"/>
    </location>
</feature>
<keyword evidence="3" id="KW-0507">mRNA processing</keyword>
<dbReference type="PANTHER" id="PTHR13296">
    <property type="entry name" value="BCAS2 PROTEIN"/>
    <property type="match status" value="1"/>
</dbReference>
<evidence type="ECO:0000256" key="1">
    <source>
        <dbReference type="ARBA" id="ARBA00004123"/>
    </source>
</evidence>
<evidence type="ECO:0000313" key="9">
    <source>
        <dbReference type="Proteomes" id="UP000827889"/>
    </source>
</evidence>
<dbReference type="GO" id="GO:0071011">
    <property type="term" value="C:precatalytic spliceosome"/>
    <property type="evidence" value="ECO:0007669"/>
    <property type="project" value="TreeGrafter"/>
</dbReference>
<evidence type="ECO:0000256" key="5">
    <source>
        <dbReference type="ARBA" id="ARBA00023187"/>
    </source>
</evidence>
<dbReference type="GO" id="GO:0000974">
    <property type="term" value="C:Prp19 complex"/>
    <property type="evidence" value="ECO:0007669"/>
    <property type="project" value="TreeGrafter"/>
</dbReference>
<gene>
    <name evidence="10" type="primary">LOC115742490</name>
</gene>
<keyword evidence="7" id="KW-0175">Coiled coil</keyword>
<reference evidence="10" key="1">
    <citation type="submission" date="2025-08" db="UniProtKB">
        <authorList>
            <consortium name="RefSeq"/>
        </authorList>
    </citation>
    <scope>IDENTIFICATION</scope>
    <source>
        <tissue evidence="10">Leaf</tissue>
    </source>
</reference>
<dbReference type="Proteomes" id="UP000827889">
    <property type="component" value="Chromosome 6"/>
</dbReference>
<dbReference type="OrthoDB" id="205794at2759"/>
<accession>A0A8B8PCV7</accession>